<dbReference type="PANTHER" id="PTHR31673:SF41">
    <property type="entry name" value="COBRA-LIKE PROTEIN"/>
    <property type="match status" value="1"/>
</dbReference>
<keyword evidence="3" id="KW-0472">Membrane</keyword>
<dbReference type="PIRSF" id="PIRSF038122">
    <property type="entry name" value="COBRA"/>
    <property type="match status" value="1"/>
</dbReference>
<name>A0AAD1Z9G3_9LAMI</name>
<dbReference type="GO" id="GO:0098552">
    <property type="term" value="C:side of membrane"/>
    <property type="evidence" value="ECO:0007669"/>
    <property type="project" value="UniProtKB-KW"/>
</dbReference>
<evidence type="ECO:0000259" key="7">
    <source>
        <dbReference type="Pfam" id="PF25079"/>
    </source>
</evidence>
<evidence type="ECO:0000256" key="1">
    <source>
        <dbReference type="ARBA" id="ARBA00004609"/>
    </source>
</evidence>
<keyword evidence="5" id="KW-0325">Glycoprotein</keyword>
<dbReference type="GO" id="GO:0052324">
    <property type="term" value="P:plant-type cell wall cellulose biosynthetic process"/>
    <property type="evidence" value="ECO:0007669"/>
    <property type="project" value="TreeGrafter"/>
</dbReference>
<evidence type="ECO:0000256" key="3">
    <source>
        <dbReference type="ARBA" id="ARBA00022622"/>
    </source>
</evidence>
<evidence type="ECO:0000313" key="8">
    <source>
        <dbReference type="EMBL" id="CAI9765473.1"/>
    </source>
</evidence>
<evidence type="ECO:0000313" key="9">
    <source>
        <dbReference type="Proteomes" id="UP000834106"/>
    </source>
</evidence>
<comment type="subcellular location">
    <subcellularLocation>
        <location evidence="1">Cell membrane</location>
        <topology evidence="1">Lipid-anchor</topology>
        <topology evidence="1">GPI-anchor</topology>
    </subcellularLocation>
</comment>
<comment type="similarity">
    <text evidence="2">Belongs to the COBRA family.</text>
</comment>
<keyword evidence="3" id="KW-0336">GPI-anchor</keyword>
<dbReference type="GO" id="GO:0005886">
    <property type="term" value="C:plasma membrane"/>
    <property type="evidence" value="ECO:0007669"/>
    <property type="project" value="UniProtKB-SubCell"/>
</dbReference>
<dbReference type="InterPro" id="IPR006918">
    <property type="entry name" value="COBRA_pln"/>
</dbReference>
<evidence type="ECO:0000256" key="5">
    <source>
        <dbReference type="ARBA" id="ARBA00023180"/>
    </source>
</evidence>
<keyword evidence="9" id="KW-1185">Reference proteome</keyword>
<feature type="domain" description="COBRA C-terminal" evidence="7">
    <location>
        <begin position="337"/>
        <end position="477"/>
    </location>
</feature>
<organism evidence="8 9">
    <name type="scientific">Fraxinus pennsylvanica</name>
    <dbReference type="NCBI Taxonomy" id="56036"/>
    <lineage>
        <taxon>Eukaryota</taxon>
        <taxon>Viridiplantae</taxon>
        <taxon>Streptophyta</taxon>
        <taxon>Embryophyta</taxon>
        <taxon>Tracheophyta</taxon>
        <taxon>Spermatophyta</taxon>
        <taxon>Magnoliopsida</taxon>
        <taxon>eudicotyledons</taxon>
        <taxon>Gunneridae</taxon>
        <taxon>Pentapetalae</taxon>
        <taxon>asterids</taxon>
        <taxon>lamiids</taxon>
        <taxon>Lamiales</taxon>
        <taxon>Oleaceae</taxon>
        <taxon>Oleeae</taxon>
        <taxon>Fraxinus</taxon>
    </lineage>
</organism>
<evidence type="ECO:0000256" key="4">
    <source>
        <dbReference type="ARBA" id="ARBA00022729"/>
    </source>
</evidence>
<dbReference type="InterPro" id="IPR056900">
    <property type="entry name" value="COB_C"/>
</dbReference>
<gene>
    <name evidence="8" type="ORF">FPE_LOCUS12903</name>
</gene>
<evidence type="ECO:0000256" key="6">
    <source>
        <dbReference type="ARBA" id="ARBA00023288"/>
    </source>
</evidence>
<dbReference type="EMBL" id="OU503042">
    <property type="protein sequence ID" value="CAI9765473.1"/>
    <property type="molecule type" value="Genomic_DNA"/>
</dbReference>
<dbReference type="PANTHER" id="PTHR31673">
    <property type="entry name" value="PROTEIN COBRA"/>
    <property type="match status" value="1"/>
</dbReference>
<proteinExistence type="inferred from homology"/>
<dbReference type="AlphaFoldDB" id="A0AAD1Z9G3"/>
<dbReference type="Proteomes" id="UP000834106">
    <property type="component" value="Chromosome 7"/>
</dbReference>
<dbReference type="GO" id="GO:0010215">
    <property type="term" value="P:cellulose microfibril organization"/>
    <property type="evidence" value="ECO:0007669"/>
    <property type="project" value="InterPro"/>
</dbReference>
<sequence>MSGAFAIQEGNCSSFKYQVPPSCKKDPVMVDLMPDASPEQDGWLLACCHGGILAAYAVDPSMSNSSFELTIGNLEKNSAGYKPLNLTLMAPGPGYTCVPLKDMNPIVSLVTAGRRKEQVSARVTIQNYYQYRHIEKPGWKLGWTWTRNEVIWSMSGAFAIKQGNCASFKYQIPHSCRKDPVIVDLMPDALPQNRSNGCCHGGVLAAYAVNPSLSNTSFEVTVGNLEQNTPGYKPLNLTLKGPGPGYTCDQLVDTIPTVSSVIGGRREEQVLRTWKSTCTYSSYLANKMPVCCASLSSFYNPKVTSCPSCSCGCNVSDRVPKSCIRDDSIPSDSPNVDIVQCTDHMCPLRIHWHIKNNYMDHWRVKLTVSNYNYEKNYSDWNVLVQHPGFGQPASVYSFNSTMLPAIGVPEEVALFWGKPFYNTELLQADKDQLGSVTTEILLQKDSESFTLNNGWAFPRTIYFNGENCQMPLPDTFPMLPNGSTALHSQFLLHLIAVYLTYRIFVGF</sequence>
<keyword evidence="4" id="KW-0732">Signal</keyword>
<evidence type="ECO:0000256" key="2">
    <source>
        <dbReference type="ARBA" id="ARBA00005507"/>
    </source>
</evidence>
<dbReference type="Pfam" id="PF25079">
    <property type="entry name" value="COB_C"/>
    <property type="match status" value="1"/>
</dbReference>
<accession>A0AAD1Z9G3</accession>
<reference evidence="8" key="1">
    <citation type="submission" date="2023-05" db="EMBL/GenBank/DDBJ databases">
        <authorList>
            <person name="Huff M."/>
        </authorList>
    </citation>
    <scope>NUCLEOTIDE SEQUENCE</scope>
</reference>
<keyword evidence="6" id="KW-0449">Lipoprotein</keyword>
<protein>
    <recommendedName>
        <fullName evidence="7">COBRA C-terminal domain-containing protein</fullName>
    </recommendedName>
</protein>
<dbReference type="Pfam" id="PF04833">
    <property type="entry name" value="COBRA"/>
    <property type="match status" value="2"/>
</dbReference>